<dbReference type="GO" id="GO:0051301">
    <property type="term" value="P:cell division"/>
    <property type="evidence" value="ECO:0007669"/>
    <property type="project" value="UniProtKB-KW"/>
</dbReference>
<protein>
    <recommendedName>
        <fullName evidence="10">Condensin-1 complex subunit CAP-D2</fullName>
    </recommendedName>
</protein>
<comment type="function">
    <text evidence="10">Regulatory subunit of the condensin complex, a complex required for conversion of interphase chromatin into mitotic-like condense chromosomes. The condensin complex probably introduces positive supercoils into relaxed DNA in the presence of type I topoisomerases and converts nicked DNA into positive knotted forms in the presence of type II topoisomerases.</text>
</comment>
<name>A0A2R6XD87_MARPO</name>
<feature type="compositionally biased region" description="Basic and acidic residues" evidence="11">
    <location>
        <begin position="1267"/>
        <end position="1285"/>
    </location>
</feature>
<keyword evidence="5 10" id="KW-0132">Cell division</keyword>
<evidence type="ECO:0000256" key="11">
    <source>
        <dbReference type="SAM" id="MobiDB-lite"/>
    </source>
</evidence>
<dbReference type="Proteomes" id="UP000244005">
    <property type="component" value="Unassembled WGS sequence"/>
</dbReference>
<evidence type="ECO:0000256" key="1">
    <source>
        <dbReference type="ARBA" id="ARBA00004123"/>
    </source>
</evidence>
<organism evidence="14 15">
    <name type="scientific">Marchantia polymorpha</name>
    <name type="common">Common liverwort</name>
    <name type="synonym">Marchantia aquatica</name>
    <dbReference type="NCBI Taxonomy" id="3197"/>
    <lineage>
        <taxon>Eukaryota</taxon>
        <taxon>Viridiplantae</taxon>
        <taxon>Streptophyta</taxon>
        <taxon>Embryophyta</taxon>
        <taxon>Marchantiophyta</taxon>
        <taxon>Marchantiopsida</taxon>
        <taxon>Marchantiidae</taxon>
        <taxon>Marchantiales</taxon>
        <taxon>Marchantiaceae</taxon>
        <taxon>Marchantia</taxon>
    </lineage>
</organism>
<dbReference type="GO" id="GO:0000796">
    <property type="term" value="C:condensin complex"/>
    <property type="evidence" value="ECO:0000318"/>
    <property type="project" value="GO_Central"/>
</dbReference>
<reference evidence="15" key="1">
    <citation type="journal article" date="2017" name="Cell">
        <title>Insights into land plant evolution garnered from the Marchantia polymorpha genome.</title>
        <authorList>
            <person name="Bowman J.L."/>
            <person name="Kohchi T."/>
            <person name="Yamato K.T."/>
            <person name="Jenkins J."/>
            <person name="Shu S."/>
            <person name="Ishizaki K."/>
            <person name="Yamaoka S."/>
            <person name="Nishihama R."/>
            <person name="Nakamura Y."/>
            <person name="Berger F."/>
            <person name="Adam C."/>
            <person name="Aki S.S."/>
            <person name="Althoff F."/>
            <person name="Araki T."/>
            <person name="Arteaga-Vazquez M.A."/>
            <person name="Balasubrmanian S."/>
            <person name="Barry K."/>
            <person name="Bauer D."/>
            <person name="Boehm C.R."/>
            <person name="Briginshaw L."/>
            <person name="Caballero-Perez J."/>
            <person name="Catarino B."/>
            <person name="Chen F."/>
            <person name="Chiyoda S."/>
            <person name="Chovatia M."/>
            <person name="Davies K.M."/>
            <person name="Delmans M."/>
            <person name="Demura T."/>
            <person name="Dierschke T."/>
            <person name="Dolan L."/>
            <person name="Dorantes-Acosta A.E."/>
            <person name="Eklund D.M."/>
            <person name="Florent S.N."/>
            <person name="Flores-Sandoval E."/>
            <person name="Fujiyama A."/>
            <person name="Fukuzawa H."/>
            <person name="Galik B."/>
            <person name="Grimanelli D."/>
            <person name="Grimwood J."/>
            <person name="Grossniklaus U."/>
            <person name="Hamada T."/>
            <person name="Haseloff J."/>
            <person name="Hetherington A.J."/>
            <person name="Higo A."/>
            <person name="Hirakawa Y."/>
            <person name="Hundley H.N."/>
            <person name="Ikeda Y."/>
            <person name="Inoue K."/>
            <person name="Inoue S.I."/>
            <person name="Ishida S."/>
            <person name="Jia Q."/>
            <person name="Kakita M."/>
            <person name="Kanazawa T."/>
            <person name="Kawai Y."/>
            <person name="Kawashima T."/>
            <person name="Kennedy M."/>
            <person name="Kinose K."/>
            <person name="Kinoshita T."/>
            <person name="Kohara Y."/>
            <person name="Koide E."/>
            <person name="Komatsu K."/>
            <person name="Kopischke S."/>
            <person name="Kubo M."/>
            <person name="Kyozuka J."/>
            <person name="Lagercrantz U."/>
            <person name="Lin S.S."/>
            <person name="Lindquist E."/>
            <person name="Lipzen A.M."/>
            <person name="Lu C.W."/>
            <person name="De Luna E."/>
            <person name="Martienssen R.A."/>
            <person name="Minamino N."/>
            <person name="Mizutani M."/>
            <person name="Mizutani M."/>
            <person name="Mochizuki N."/>
            <person name="Monte I."/>
            <person name="Mosher R."/>
            <person name="Nagasaki H."/>
            <person name="Nakagami H."/>
            <person name="Naramoto S."/>
            <person name="Nishitani K."/>
            <person name="Ohtani M."/>
            <person name="Okamoto T."/>
            <person name="Okumura M."/>
            <person name="Phillips J."/>
            <person name="Pollak B."/>
            <person name="Reinders A."/>
            <person name="Rovekamp M."/>
            <person name="Sano R."/>
            <person name="Sawa S."/>
            <person name="Schmid M.W."/>
            <person name="Shirakawa M."/>
            <person name="Solano R."/>
            <person name="Spunde A."/>
            <person name="Suetsugu N."/>
            <person name="Sugano S."/>
            <person name="Sugiyama A."/>
            <person name="Sun R."/>
            <person name="Suzuki Y."/>
            <person name="Takenaka M."/>
            <person name="Takezawa D."/>
            <person name="Tomogane H."/>
            <person name="Tsuzuki M."/>
            <person name="Ueda T."/>
            <person name="Umeda M."/>
            <person name="Ward J.M."/>
            <person name="Watanabe Y."/>
            <person name="Yazaki K."/>
            <person name="Yokoyama R."/>
            <person name="Yoshitake Y."/>
            <person name="Yotsui I."/>
            <person name="Zachgo S."/>
            <person name="Schmutz J."/>
        </authorList>
    </citation>
    <scope>NUCLEOTIDE SEQUENCE [LARGE SCALE GENOMIC DNA]</scope>
    <source>
        <strain evidence="15">Tak-1</strain>
    </source>
</reference>
<dbReference type="Gramene" id="Mp3g03650.1">
    <property type="protein sequence ID" value="Mp3g03650.1.cds"/>
    <property type="gene ID" value="Mp3g03650"/>
</dbReference>
<feature type="compositionally biased region" description="Basic and acidic residues" evidence="11">
    <location>
        <begin position="476"/>
        <end position="485"/>
    </location>
</feature>
<dbReference type="InterPro" id="IPR032682">
    <property type="entry name" value="Cnd1_C"/>
</dbReference>
<evidence type="ECO:0000256" key="2">
    <source>
        <dbReference type="ARBA" id="ARBA00004286"/>
    </source>
</evidence>
<dbReference type="GO" id="GO:0005634">
    <property type="term" value="C:nucleus"/>
    <property type="evidence" value="ECO:0007669"/>
    <property type="project" value="UniProtKB-SubCell"/>
</dbReference>
<dbReference type="PANTHER" id="PTHR14222">
    <property type="entry name" value="CONDENSIN"/>
    <property type="match status" value="1"/>
</dbReference>
<dbReference type="Pfam" id="PF12922">
    <property type="entry name" value="Cnd1_N"/>
    <property type="match status" value="1"/>
</dbReference>
<evidence type="ECO:0000256" key="6">
    <source>
        <dbReference type="ARBA" id="ARBA00022776"/>
    </source>
</evidence>
<feature type="region of interest" description="Disordered" evidence="11">
    <location>
        <begin position="476"/>
        <end position="496"/>
    </location>
</feature>
<evidence type="ECO:0000256" key="4">
    <source>
        <dbReference type="ARBA" id="ARBA00022454"/>
    </source>
</evidence>
<evidence type="ECO:0000256" key="9">
    <source>
        <dbReference type="ARBA" id="ARBA00023306"/>
    </source>
</evidence>
<accession>A0A2R6XD87</accession>
<sequence length="1446" mass="160696">MAPRFRVPAAIEDLMRPPDDDEDFLYVHEVVEVENLSPGEVHQLVKGLATELADKDVLSIEEQSLFDQSYSLVRDFKHLEPPARGMLMDSMCTNFVQLNASSSILIQSLEDCSEDPLDLLHQCRSHSNAVQIYAYFLMYMLTTDEADSEPAAEMSVARGAPKGRSRKKHVPQAWDWGSLRTRCVKVLAGAVQNDLHRIFESQKVDENFVAFLAKAAFKMMESREITEKAENKDCKEALYVIISASAIKYNYQISIVATMIHMLHKHEHVPIPFAELVSLAENQYAASSLAVDLLRAIGQIDPSNFERDNAGADNVGLFLEELGGRLPKLMVMNLSVLMCHLDGKSYKMRNSLVKLIGTLLVKAIKETSESESNEGSRLRNEQTLLNILIERSRDTSAHTRKHVLRTWAYLCKEHAVSIGHWNLVSDLAAGRLEDNAAIVRKSALQLLGTLLEYNPFGPQLRTAAFEATYEKYKEKLGTMDPRREDESTELDPSLTEDTVERLEGDDEEVTNDPDAQAASVPVEDDIDAVKTAAPEELTTGSRFASELGGLEQTRALVASLEAALRFSKCIASTMPMLGQLLASSTIGDVDGAIQLLMVCRQFDVDGSELCIRKIMPLVFSQELVISIAVDDAFKTLYLKGAPSEIATSLVQLTLEASLGDLASIEALVGKSMMRGDITPGTLSALWNIFTFNAPTVTPDQCRGALAVLCMAAKSNAKILRSNIQNILDIGFGRWAKDDVMLARYACIALQRLSEEDRMSIRASHKIFSILSNLIIGPGLPEVCVYSATEQALNVIYELHPTPETFSSTILVKFSQEVFECLPTNNGHSEQTGVSPDNSNRSNSSLLHDFSSINAEKLSRFLFVAAHIALKHLVYIESCVKRLRKQRGDREKAAANAASELEEIEDQEQVNHADQEENISKELGLNASEDAKLDDIVEQAEKEIVSGVKNRTFLIGAIAPIVVKLCKASGVLQQNPKLKSSAVLALCKLMAIDANFCERNLQLLFTIARNSSEDAIRSNCVIALGDLALRFPNLLEPWLDHMYARVHDSSGSVRKNSVLVLSHLILNDMIKVKGHISELAIHVEDEDQRISDLVKLFFHELSKKGNNPIYNLFPDILSRLSCNAEVSQDSFYTIMQFLMGTIKKCKQMEGLIEKLCNRFLGTSESRQWQSLAYCLSQLNYTQSSLRKLSDSFKFYEHALGDDEVFGHLKALIIKTRKLAKAELKLVLNELEEKLVQCHNERKEQETATLKAETHLHRTRAMQTQDNDEIQREDEKATNGHVVKEEPLSLEPEISQNTPQGAGLERASRNRVLDVADSHSSSDHEWWAEDSNDDENDNGRQRLRIPKFSKTTAEKVDKNERTVALKNVPAQDLPSRSSPSIKLKKEAEDVDDEASTCSQVSEVDMEEGDIDAASTCSPEGDECIGDLDDASSTCSEIIGSDSDSLYSS</sequence>
<keyword evidence="6 10" id="KW-0498">Mitosis</keyword>
<feature type="compositionally biased region" description="Basic and acidic residues" evidence="11">
    <location>
        <begin position="1350"/>
        <end position="1361"/>
    </location>
</feature>
<feature type="domain" description="Condensin complex subunit 1 N-terminal" evidence="13">
    <location>
        <begin position="85"/>
        <end position="253"/>
    </location>
</feature>
<keyword evidence="8" id="KW-0539">Nucleus</keyword>
<dbReference type="OMA" id="CPLEKLW"/>
<comment type="similarity">
    <text evidence="3 10">Belongs to the CND1 (condensin subunit 1) family.</text>
</comment>
<feature type="compositionally biased region" description="Acidic residues" evidence="11">
    <location>
        <begin position="1417"/>
        <end position="1426"/>
    </location>
</feature>
<evidence type="ECO:0000259" key="12">
    <source>
        <dbReference type="Pfam" id="PF12717"/>
    </source>
</evidence>
<feature type="domain" description="Condensin complex subunit 1 C-terminal" evidence="12">
    <location>
        <begin position="1015"/>
        <end position="1175"/>
    </location>
</feature>
<dbReference type="GO" id="GO:0007076">
    <property type="term" value="P:mitotic chromosome condensation"/>
    <property type="evidence" value="ECO:0000318"/>
    <property type="project" value="GO_Central"/>
</dbReference>
<dbReference type="InterPro" id="IPR011989">
    <property type="entry name" value="ARM-like"/>
</dbReference>
<evidence type="ECO:0000313" key="14">
    <source>
        <dbReference type="EMBL" id="PTQ44081.1"/>
    </source>
</evidence>
<dbReference type="EMBL" id="KZ772694">
    <property type="protein sequence ID" value="PTQ44081.1"/>
    <property type="molecule type" value="Genomic_DNA"/>
</dbReference>
<dbReference type="GO" id="GO:0010032">
    <property type="term" value="P:meiotic chromosome condensation"/>
    <property type="evidence" value="ECO:0000318"/>
    <property type="project" value="GO_Central"/>
</dbReference>
<feature type="region of interest" description="Disordered" evidence="11">
    <location>
        <begin position="1238"/>
        <end position="1426"/>
    </location>
</feature>
<dbReference type="InterPro" id="IPR024324">
    <property type="entry name" value="Condensin_cplx_su1_N"/>
</dbReference>
<dbReference type="InterPro" id="IPR007673">
    <property type="entry name" value="Condensin_cplx_su1"/>
</dbReference>
<comment type="subcellular location">
    <subcellularLocation>
        <location evidence="2">Chromosome</location>
    </subcellularLocation>
    <subcellularLocation>
        <location evidence="1">Nucleus</location>
    </subcellularLocation>
</comment>
<evidence type="ECO:0000256" key="5">
    <source>
        <dbReference type="ARBA" id="ARBA00022618"/>
    </source>
</evidence>
<proteinExistence type="inferred from homology"/>
<dbReference type="SUPFAM" id="SSF48371">
    <property type="entry name" value="ARM repeat"/>
    <property type="match status" value="1"/>
</dbReference>
<evidence type="ECO:0000313" key="15">
    <source>
        <dbReference type="Proteomes" id="UP000244005"/>
    </source>
</evidence>
<keyword evidence="15" id="KW-1185">Reference proteome</keyword>
<keyword evidence="9 10" id="KW-0131">Cell cycle</keyword>
<dbReference type="OrthoDB" id="436262at2759"/>
<evidence type="ECO:0000259" key="13">
    <source>
        <dbReference type="Pfam" id="PF12922"/>
    </source>
</evidence>
<evidence type="ECO:0000256" key="3">
    <source>
        <dbReference type="ARBA" id="ARBA00009606"/>
    </source>
</evidence>
<keyword evidence="4" id="KW-0158">Chromosome</keyword>
<evidence type="ECO:0000256" key="7">
    <source>
        <dbReference type="ARBA" id="ARBA00023067"/>
    </source>
</evidence>
<dbReference type="InterPro" id="IPR016024">
    <property type="entry name" value="ARM-type_fold"/>
</dbReference>
<feature type="compositionally biased region" description="Basic and acidic residues" evidence="11">
    <location>
        <begin position="1238"/>
        <end position="1254"/>
    </location>
</feature>
<dbReference type="PIRSF" id="PIRSF017127">
    <property type="entry name" value="Condensin_D2"/>
    <property type="match status" value="1"/>
</dbReference>
<gene>
    <name evidence="14" type="ORF">MARPO_0022s0167</name>
</gene>
<dbReference type="Pfam" id="PF12717">
    <property type="entry name" value="Cnd1"/>
    <property type="match status" value="1"/>
</dbReference>
<keyword evidence="7 10" id="KW-0226">DNA condensation</keyword>
<dbReference type="InterPro" id="IPR026971">
    <property type="entry name" value="CND1/NCAPD3"/>
</dbReference>
<dbReference type="GO" id="GO:0000779">
    <property type="term" value="C:condensed chromosome, centromeric region"/>
    <property type="evidence" value="ECO:0000318"/>
    <property type="project" value="GO_Central"/>
</dbReference>
<dbReference type="Gene3D" id="1.25.10.10">
    <property type="entry name" value="Leucine-rich Repeat Variant"/>
    <property type="match status" value="2"/>
</dbReference>
<dbReference type="GO" id="GO:0042393">
    <property type="term" value="F:histone binding"/>
    <property type="evidence" value="ECO:0000318"/>
    <property type="project" value="GO_Central"/>
</dbReference>
<evidence type="ECO:0000256" key="10">
    <source>
        <dbReference type="PIRNR" id="PIRNR017127"/>
    </source>
</evidence>
<dbReference type="PANTHER" id="PTHR14222:SF2">
    <property type="entry name" value="CONDENSIN COMPLEX SUBUNIT 1"/>
    <property type="match status" value="1"/>
</dbReference>
<feature type="compositionally biased region" description="Basic and acidic residues" evidence="11">
    <location>
        <begin position="1304"/>
        <end position="1325"/>
    </location>
</feature>
<evidence type="ECO:0000256" key="8">
    <source>
        <dbReference type="ARBA" id="ARBA00023242"/>
    </source>
</evidence>